<feature type="compositionally biased region" description="Basic residues" evidence="1">
    <location>
        <begin position="1"/>
        <end position="12"/>
    </location>
</feature>
<reference evidence="2" key="1">
    <citation type="submission" date="2014-09" db="EMBL/GenBank/DDBJ databases">
        <authorList>
            <person name="Magalhaes I.L.F."/>
            <person name="Oliveira U."/>
            <person name="Santos F.R."/>
            <person name="Vidigal T.H.D.A."/>
            <person name="Brescovit A.D."/>
            <person name="Santos A.J."/>
        </authorList>
    </citation>
    <scope>NUCLEOTIDE SEQUENCE</scope>
    <source>
        <tissue evidence="2">Shoot tissue taken approximately 20 cm above the soil surface</tissue>
    </source>
</reference>
<protein>
    <submittedName>
        <fullName evidence="2">Uncharacterized protein</fullName>
    </submittedName>
</protein>
<organism evidence="2">
    <name type="scientific">Arundo donax</name>
    <name type="common">Giant reed</name>
    <name type="synonym">Donax arundinaceus</name>
    <dbReference type="NCBI Taxonomy" id="35708"/>
    <lineage>
        <taxon>Eukaryota</taxon>
        <taxon>Viridiplantae</taxon>
        <taxon>Streptophyta</taxon>
        <taxon>Embryophyta</taxon>
        <taxon>Tracheophyta</taxon>
        <taxon>Spermatophyta</taxon>
        <taxon>Magnoliopsida</taxon>
        <taxon>Liliopsida</taxon>
        <taxon>Poales</taxon>
        <taxon>Poaceae</taxon>
        <taxon>PACMAD clade</taxon>
        <taxon>Arundinoideae</taxon>
        <taxon>Arundineae</taxon>
        <taxon>Arundo</taxon>
    </lineage>
</organism>
<sequence length="131" mass="14091">MAHARRRRRLRSRWAGGGGSLPPLASPRAPPWPRAAVPARASVEDATPAEAPPCRTVVPLDHVHRPSTANASAVSTGPPPHGLRSASRRTAVQNGQSIKQYFTANGENEVSIVWLASTVSHFTTILYAKTW</sequence>
<accession>A0A0A9G7W6</accession>
<evidence type="ECO:0000313" key="2">
    <source>
        <dbReference type="EMBL" id="JAE18606.1"/>
    </source>
</evidence>
<dbReference type="AlphaFoldDB" id="A0A0A9G7W6"/>
<feature type="compositionally biased region" description="Pro residues" evidence="1">
    <location>
        <begin position="24"/>
        <end position="33"/>
    </location>
</feature>
<reference evidence="2" key="2">
    <citation type="journal article" date="2015" name="Data Brief">
        <title>Shoot transcriptome of the giant reed, Arundo donax.</title>
        <authorList>
            <person name="Barrero R.A."/>
            <person name="Guerrero F.D."/>
            <person name="Moolhuijzen P."/>
            <person name="Goolsby J.A."/>
            <person name="Tidwell J."/>
            <person name="Bellgard S.E."/>
            <person name="Bellgard M.I."/>
        </authorList>
    </citation>
    <scope>NUCLEOTIDE SEQUENCE</scope>
    <source>
        <tissue evidence="2">Shoot tissue taken approximately 20 cm above the soil surface</tissue>
    </source>
</reference>
<dbReference type="EMBL" id="GBRH01179290">
    <property type="protein sequence ID" value="JAE18606.1"/>
    <property type="molecule type" value="Transcribed_RNA"/>
</dbReference>
<evidence type="ECO:0000256" key="1">
    <source>
        <dbReference type="SAM" id="MobiDB-lite"/>
    </source>
</evidence>
<proteinExistence type="predicted"/>
<feature type="region of interest" description="Disordered" evidence="1">
    <location>
        <begin position="1"/>
        <end position="92"/>
    </location>
</feature>
<name>A0A0A9G7W6_ARUDO</name>